<comment type="caution">
    <text evidence="3">The sequence shown here is derived from an EMBL/GenBank/DDBJ whole genome shotgun (WGS) entry which is preliminary data.</text>
</comment>
<accession>A0A8J7WRE3</accession>
<evidence type="ECO:0000313" key="3">
    <source>
        <dbReference type="EMBL" id="MBS2965270.1"/>
    </source>
</evidence>
<keyword evidence="3" id="KW-0489">Methyltransferase</keyword>
<feature type="domain" description="Methyltransferase type 11" evidence="2">
    <location>
        <begin position="75"/>
        <end position="173"/>
    </location>
</feature>
<proteinExistence type="predicted"/>
<gene>
    <name evidence="3" type="ORF">KGA66_19630</name>
</gene>
<dbReference type="GO" id="GO:0032259">
    <property type="term" value="P:methylation"/>
    <property type="evidence" value="ECO:0007669"/>
    <property type="project" value="UniProtKB-KW"/>
</dbReference>
<dbReference type="GO" id="GO:0003838">
    <property type="term" value="F:sterol 24-C-methyltransferase activity"/>
    <property type="evidence" value="ECO:0007669"/>
    <property type="project" value="TreeGrafter"/>
</dbReference>
<dbReference type="CDD" id="cd02440">
    <property type="entry name" value="AdoMet_MTases"/>
    <property type="match status" value="1"/>
</dbReference>
<keyword evidence="4" id="KW-1185">Reference proteome</keyword>
<reference evidence="3" key="1">
    <citation type="submission" date="2021-04" db="EMBL/GenBank/DDBJ databases">
        <title>Genome based classification of Actinospica acidithermotolerans sp. nov., an actinobacterium isolated from an Indonesian hot spring.</title>
        <authorList>
            <person name="Kusuma A.B."/>
            <person name="Putra K.E."/>
            <person name="Nafisah S."/>
            <person name="Loh J."/>
            <person name="Nouioui I."/>
            <person name="Goodfellow M."/>
        </authorList>
    </citation>
    <scope>NUCLEOTIDE SEQUENCE</scope>
    <source>
        <strain evidence="3">DSM 45618</strain>
    </source>
</reference>
<dbReference type="AlphaFoldDB" id="A0A8J7WRE3"/>
<dbReference type="EMBL" id="JAGSXH010000076">
    <property type="protein sequence ID" value="MBS2965270.1"/>
    <property type="molecule type" value="Genomic_DNA"/>
</dbReference>
<organism evidence="3 4">
    <name type="scientific">Actinocrinis puniceicyclus</name>
    <dbReference type="NCBI Taxonomy" id="977794"/>
    <lineage>
        <taxon>Bacteria</taxon>
        <taxon>Bacillati</taxon>
        <taxon>Actinomycetota</taxon>
        <taxon>Actinomycetes</taxon>
        <taxon>Catenulisporales</taxon>
        <taxon>Actinospicaceae</taxon>
        <taxon>Actinocrinis</taxon>
    </lineage>
</organism>
<evidence type="ECO:0000313" key="4">
    <source>
        <dbReference type="Proteomes" id="UP000677913"/>
    </source>
</evidence>
<dbReference type="RefSeq" id="WP_211469629.1">
    <property type="nucleotide sequence ID" value="NZ_JAGSXH010000076.1"/>
</dbReference>
<protein>
    <submittedName>
        <fullName evidence="3">Class I SAM-dependent methyltransferase</fullName>
    </submittedName>
</protein>
<keyword evidence="1" id="KW-0808">Transferase</keyword>
<dbReference type="InterPro" id="IPR050447">
    <property type="entry name" value="Erg6_SMT_methyltransf"/>
</dbReference>
<dbReference type="InterPro" id="IPR029063">
    <property type="entry name" value="SAM-dependent_MTases_sf"/>
</dbReference>
<dbReference type="Pfam" id="PF08241">
    <property type="entry name" value="Methyltransf_11"/>
    <property type="match status" value="1"/>
</dbReference>
<sequence>MLQLSRDTNLTKVRGYYDRGESRIGYRVLLGGTKHFGYYEPGASVWSMWRFKAAMRRMEDLLARRLALAPGSRVLDAGCGVGNVARALADRHGLDVTGIDILEFNLREASRRTARAGLGERTRFQRGDYHRLEFPDASFDGVYTMETFVHAADPEAALGEFYRVLKPGGRLVMFEYSRTPEEQVSAAANAALRRVCDEAAMPAWLRLYHGTLDEMLAGQAFHVERSVDVTANMMPMLRAFNLIGKFPYWCGRVTGLTYKVVNAMSAREMYKHPEVWRYGVHTAVRQ</sequence>
<name>A0A8J7WRE3_9ACTN</name>
<dbReference type="PANTHER" id="PTHR44068:SF1">
    <property type="entry name" value="HYPOTHETICAL LOC100005854"/>
    <property type="match status" value="1"/>
</dbReference>
<dbReference type="Gene3D" id="3.40.50.150">
    <property type="entry name" value="Vaccinia Virus protein VP39"/>
    <property type="match status" value="1"/>
</dbReference>
<evidence type="ECO:0000259" key="2">
    <source>
        <dbReference type="Pfam" id="PF08241"/>
    </source>
</evidence>
<dbReference type="PANTHER" id="PTHR44068">
    <property type="entry name" value="ZGC:194242"/>
    <property type="match status" value="1"/>
</dbReference>
<dbReference type="InterPro" id="IPR013216">
    <property type="entry name" value="Methyltransf_11"/>
</dbReference>
<dbReference type="SUPFAM" id="SSF53335">
    <property type="entry name" value="S-adenosyl-L-methionine-dependent methyltransferases"/>
    <property type="match status" value="1"/>
</dbReference>
<dbReference type="GO" id="GO:0006696">
    <property type="term" value="P:ergosterol biosynthetic process"/>
    <property type="evidence" value="ECO:0007669"/>
    <property type="project" value="TreeGrafter"/>
</dbReference>
<dbReference type="Proteomes" id="UP000677913">
    <property type="component" value="Unassembled WGS sequence"/>
</dbReference>
<evidence type="ECO:0000256" key="1">
    <source>
        <dbReference type="ARBA" id="ARBA00022679"/>
    </source>
</evidence>